<organism evidence="1">
    <name type="scientific">Streptomyces sp. NBC_00093</name>
    <dbReference type="NCBI Taxonomy" id="2975649"/>
    <lineage>
        <taxon>Bacteria</taxon>
        <taxon>Bacillati</taxon>
        <taxon>Actinomycetota</taxon>
        <taxon>Actinomycetes</taxon>
        <taxon>Kitasatosporales</taxon>
        <taxon>Streptomycetaceae</taxon>
        <taxon>Streptomyces</taxon>
    </lineage>
</organism>
<name>A0AAU1ZU16_9ACTN</name>
<evidence type="ECO:0008006" key="2">
    <source>
        <dbReference type="Google" id="ProtNLM"/>
    </source>
</evidence>
<reference evidence="1" key="1">
    <citation type="submission" date="2022-10" db="EMBL/GenBank/DDBJ databases">
        <title>The complete genomes of actinobacterial strains from the NBC collection.</title>
        <authorList>
            <person name="Joergensen T.S."/>
            <person name="Alvarez Arevalo M."/>
            <person name="Sterndorff E.B."/>
            <person name="Faurdal D."/>
            <person name="Vuksanovic O."/>
            <person name="Mourched A.-S."/>
            <person name="Charusanti P."/>
            <person name="Shaw S."/>
            <person name="Blin K."/>
            <person name="Weber T."/>
        </authorList>
    </citation>
    <scope>NUCLEOTIDE SEQUENCE</scope>
    <source>
        <strain evidence="1">NBC_00093</strain>
    </source>
</reference>
<accession>A0AAU1ZU16</accession>
<gene>
    <name evidence="1" type="ORF">OHA22_10350</name>
</gene>
<dbReference type="EMBL" id="CP108222">
    <property type="protein sequence ID" value="WTT15901.1"/>
    <property type="molecule type" value="Genomic_DNA"/>
</dbReference>
<dbReference type="AlphaFoldDB" id="A0AAU1ZU16"/>
<evidence type="ECO:0000313" key="1">
    <source>
        <dbReference type="EMBL" id="WTT15901.1"/>
    </source>
</evidence>
<proteinExistence type="predicted"/>
<sequence>MSGVEWRWEDGSGGVGHMQAVVSNREFVRHQTAYRKYIEHASDCPDCVEDVCPEARRLWRVVKGREEPDG</sequence>
<protein>
    <recommendedName>
        <fullName evidence="2">4Fe-4S Wbl-type domain-containing protein</fullName>
    </recommendedName>
</protein>